<dbReference type="PANTHER" id="PTHR14140:SF27">
    <property type="entry name" value="OS04G0289800 PROTEIN"/>
    <property type="match status" value="1"/>
</dbReference>
<dbReference type="InterPro" id="IPR003105">
    <property type="entry name" value="SRA_YDG"/>
</dbReference>
<evidence type="ECO:0000313" key="3">
    <source>
        <dbReference type="Proteomes" id="UP000565155"/>
    </source>
</evidence>
<dbReference type="SMART" id="SM00507">
    <property type="entry name" value="HNHc"/>
    <property type="match status" value="1"/>
</dbReference>
<dbReference type="InterPro" id="IPR015947">
    <property type="entry name" value="PUA-like_sf"/>
</dbReference>
<dbReference type="GO" id="GO:0061630">
    <property type="term" value="F:ubiquitin protein ligase activity"/>
    <property type="evidence" value="ECO:0007669"/>
    <property type="project" value="TreeGrafter"/>
</dbReference>
<dbReference type="Gene3D" id="2.30.280.10">
    <property type="entry name" value="SRA-YDG"/>
    <property type="match status" value="1"/>
</dbReference>
<dbReference type="CDD" id="cd00085">
    <property type="entry name" value="HNHc"/>
    <property type="match status" value="1"/>
</dbReference>
<dbReference type="PROSITE" id="PS51015">
    <property type="entry name" value="YDG"/>
    <property type="match status" value="1"/>
</dbReference>
<feature type="domain" description="YDG" evidence="1">
    <location>
        <begin position="68"/>
        <end position="209"/>
    </location>
</feature>
<dbReference type="InterPro" id="IPR003615">
    <property type="entry name" value="HNH_nuc"/>
</dbReference>
<dbReference type="GO" id="GO:0016567">
    <property type="term" value="P:protein ubiquitination"/>
    <property type="evidence" value="ECO:0007669"/>
    <property type="project" value="TreeGrafter"/>
</dbReference>
<sequence length="349" mass="38672">MALSSILDDPIYSHHFTGGLGSECFKVLTRLKFEIVSKSGKSINEIETVLIEKPAKELTGTKRPIIIGEIPGFDIGHHFETRKEMMPSSFHRVWTSGIDGNGNEGTAAIVLSGGYSDDADYGDEIIYTGAGGNKDGKQISDQSWSQPGNAGLLTSMDQGLPVRVVRGHKHESERSPKSGYVYAGLYNVVDAWEEKGKEGFKICRFRLVFSDQNLEPKIAEPSLDYTKKPTERRTGTVLRIARDTEKSRQIKKLYAYQCQVCGTAIRTKSGFYAEGAHIKPVGRPHDGDDSVDNLLCLCPNHHVMFDKGMFAVADDYTLLGDAEGKLTVNSAHYINLENFSYHRITHGYD</sequence>
<dbReference type="EMBL" id="JABCMA010000002">
    <property type="protein sequence ID" value="NMR72603.1"/>
    <property type="molecule type" value="Genomic_DNA"/>
</dbReference>
<dbReference type="SUPFAM" id="SSF88697">
    <property type="entry name" value="PUA domain-like"/>
    <property type="match status" value="1"/>
</dbReference>
<evidence type="ECO:0000259" key="1">
    <source>
        <dbReference type="PROSITE" id="PS51015"/>
    </source>
</evidence>
<dbReference type="GO" id="GO:0044027">
    <property type="term" value="P:negative regulation of gene expression via chromosomal CpG island methylation"/>
    <property type="evidence" value="ECO:0007669"/>
    <property type="project" value="TreeGrafter"/>
</dbReference>
<organism evidence="2 3">
    <name type="scientific">Vibrio alginolyticus</name>
    <dbReference type="NCBI Taxonomy" id="663"/>
    <lineage>
        <taxon>Bacteria</taxon>
        <taxon>Pseudomonadati</taxon>
        <taxon>Pseudomonadota</taxon>
        <taxon>Gammaproteobacteria</taxon>
        <taxon>Vibrionales</taxon>
        <taxon>Vibrionaceae</taxon>
        <taxon>Vibrio</taxon>
    </lineage>
</organism>
<dbReference type="Proteomes" id="UP000565155">
    <property type="component" value="Unassembled WGS sequence"/>
</dbReference>
<gene>
    <name evidence="2" type="ORF">HKB35_03095</name>
</gene>
<name>A0A7Y0MSN0_VIBAL</name>
<dbReference type="PANTHER" id="PTHR14140">
    <property type="entry name" value="E3 UBIQUITIN-PROTEIN LIGASE UHRF-RELATED"/>
    <property type="match status" value="1"/>
</dbReference>
<dbReference type="SMART" id="SM00466">
    <property type="entry name" value="SRA"/>
    <property type="match status" value="1"/>
</dbReference>
<comment type="caution">
    <text evidence="2">The sequence shown here is derived from an EMBL/GenBank/DDBJ whole genome shotgun (WGS) entry which is preliminary data.</text>
</comment>
<accession>A0A7Y0MSN0</accession>
<dbReference type="Pfam" id="PF13391">
    <property type="entry name" value="HNH_2"/>
    <property type="match status" value="1"/>
</dbReference>
<dbReference type="InterPro" id="IPR045134">
    <property type="entry name" value="UHRF1/2-like"/>
</dbReference>
<dbReference type="AlphaFoldDB" id="A0A7Y0MSN0"/>
<reference evidence="2 3" key="1">
    <citation type="submission" date="2020-04" db="EMBL/GenBank/DDBJ databases">
        <title>Whole-genome sequencing of Vibrio spp. from China reveals different genetic environments of blaCTX-M-14 among diverse lineages.</title>
        <authorList>
            <person name="Zheng Z."/>
            <person name="Ye L."/>
            <person name="Chen S."/>
        </authorList>
    </citation>
    <scope>NUCLEOTIDE SEQUENCE [LARGE SCALE GENOMIC DNA]</scope>
    <source>
        <strain evidence="2 3">Vb1636</strain>
    </source>
</reference>
<dbReference type="InterPro" id="IPR036987">
    <property type="entry name" value="SRA-YDG_sf"/>
</dbReference>
<proteinExistence type="predicted"/>
<protein>
    <recommendedName>
        <fullName evidence="1">YDG domain-containing protein</fullName>
    </recommendedName>
</protein>
<dbReference type="Gene3D" id="1.10.30.50">
    <property type="match status" value="1"/>
</dbReference>
<evidence type="ECO:0000313" key="2">
    <source>
        <dbReference type="EMBL" id="NMR72603.1"/>
    </source>
</evidence>
<dbReference type="Pfam" id="PF02182">
    <property type="entry name" value="SAD_SRA"/>
    <property type="match status" value="1"/>
</dbReference>